<sequence>AFRERIRLIHAEEVPILKKYLQSNGINFPRIADEIKFIVTSLNKYQ</sequence>
<organism evidence="1">
    <name type="scientific">marine sediment metagenome</name>
    <dbReference type="NCBI Taxonomy" id="412755"/>
    <lineage>
        <taxon>unclassified sequences</taxon>
        <taxon>metagenomes</taxon>
        <taxon>ecological metagenomes</taxon>
    </lineage>
</organism>
<proteinExistence type="predicted"/>
<feature type="non-terminal residue" evidence="1">
    <location>
        <position position="46"/>
    </location>
</feature>
<dbReference type="EMBL" id="BART01015049">
    <property type="protein sequence ID" value="GAG79775.1"/>
    <property type="molecule type" value="Genomic_DNA"/>
</dbReference>
<comment type="caution">
    <text evidence="1">The sequence shown here is derived from an EMBL/GenBank/DDBJ whole genome shotgun (WGS) entry which is preliminary data.</text>
</comment>
<gene>
    <name evidence="1" type="ORF">S01H4_29425</name>
</gene>
<evidence type="ECO:0000313" key="1">
    <source>
        <dbReference type="EMBL" id="GAG79775.1"/>
    </source>
</evidence>
<reference evidence="1" key="1">
    <citation type="journal article" date="2014" name="Front. Microbiol.">
        <title>High frequency of phylogenetically diverse reductive dehalogenase-homologous genes in deep subseafloor sedimentary metagenomes.</title>
        <authorList>
            <person name="Kawai M."/>
            <person name="Futagami T."/>
            <person name="Toyoda A."/>
            <person name="Takaki Y."/>
            <person name="Nishi S."/>
            <person name="Hori S."/>
            <person name="Arai W."/>
            <person name="Tsubouchi T."/>
            <person name="Morono Y."/>
            <person name="Uchiyama I."/>
            <person name="Ito T."/>
            <person name="Fujiyama A."/>
            <person name="Inagaki F."/>
            <person name="Takami H."/>
        </authorList>
    </citation>
    <scope>NUCLEOTIDE SEQUENCE</scope>
    <source>
        <strain evidence="1">Expedition CK06-06</strain>
    </source>
</reference>
<name>X1ABF3_9ZZZZ</name>
<dbReference type="AlphaFoldDB" id="X1ABF3"/>
<protein>
    <submittedName>
        <fullName evidence="1">Uncharacterized protein</fullName>
    </submittedName>
</protein>
<feature type="non-terminal residue" evidence="1">
    <location>
        <position position="1"/>
    </location>
</feature>
<accession>X1ABF3</accession>